<dbReference type="Proteomes" id="UP001172680">
    <property type="component" value="Unassembled WGS sequence"/>
</dbReference>
<evidence type="ECO:0000313" key="2">
    <source>
        <dbReference type="Proteomes" id="UP001172680"/>
    </source>
</evidence>
<evidence type="ECO:0000313" key="1">
    <source>
        <dbReference type="EMBL" id="KAJ9634058.1"/>
    </source>
</evidence>
<organism evidence="1 2">
    <name type="scientific">Coniosporium tulheliwenetii</name>
    <dbReference type="NCBI Taxonomy" id="3383036"/>
    <lineage>
        <taxon>Eukaryota</taxon>
        <taxon>Fungi</taxon>
        <taxon>Dikarya</taxon>
        <taxon>Ascomycota</taxon>
        <taxon>Pezizomycotina</taxon>
        <taxon>Dothideomycetes</taxon>
        <taxon>Dothideomycetes incertae sedis</taxon>
        <taxon>Coniosporium</taxon>
    </lineage>
</organism>
<accession>A0ACC2YFC8</accession>
<gene>
    <name evidence="1" type="ORF">H2199_009131</name>
</gene>
<protein>
    <submittedName>
        <fullName evidence="1">Uncharacterized protein</fullName>
    </submittedName>
</protein>
<sequence>MSIDSSVVLSQRRRHFGCIGADLASATLASFLVSPIVSAVDRSVISKVSHGTSFFANFTKSLAFAIRHPRRYFISSQFTLLFLVYFGTFSTANIIDTVSSTSNAKPASTVTTGVSKLLATSAVSTGLCVYKDSCFTKMFGRRNIGLAVPKASYALFTLRDIATVYGCFILPPVVSKKLANLPDGVKERFSYFVHTEAARDKTAQMMLPAAIQLVSTPIHLLALDLNNHQWRLGGDPYIDPPRGSPKAGGHGKLYSQASELAEKESPDTVRFHLRDIAASRQAGDEKNEVTNPRKLRRFQKSGPEAVPLVEMSDRIKEVVSP</sequence>
<keyword evidence="2" id="KW-1185">Reference proteome</keyword>
<reference evidence="1" key="1">
    <citation type="submission" date="2022-10" db="EMBL/GenBank/DDBJ databases">
        <title>Culturing micro-colonial fungi from biological soil crusts in the Mojave desert and describing Neophaeococcomyces mojavensis, and introducing the new genera and species Taxawa tesnikishii.</title>
        <authorList>
            <person name="Kurbessoian T."/>
            <person name="Stajich J.E."/>
        </authorList>
    </citation>
    <scope>NUCLEOTIDE SEQUENCE</scope>
    <source>
        <strain evidence="1">JES_115</strain>
    </source>
</reference>
<name>A0ACC2YFC8_9PEZI</name>
<comment type="caution">
    <text evidence="1">The sequence shown here is derived from an EMBL/GenBank/DDBJ whole genome shotgun (WGS) entry which is preliminary data.</text>
</comment>
<dbReference type="EMBL" id="JAPDRP010000037">
    <property type="protein sequence ID" value="KAJ9634058.1"/>
    <property type="molecule type" value="Genomic_DNA"/>
</dbReference>
<proteinExistence type="predicted"/>